<dbReference type="EMBL" id="FOXB01000036">
    <property type="protein sequence ID" value="SFP72951.1"/>
    <property type="molecule type" value="Genomic_DNA"/>
</dbReference>
<accession>A0A1I5SQP5</accession>
<evidence type="ECO:0000259" key="1">
    <source>
        <dbReference type="Pfam" id="PF03190"/>
    </source>
</evidence>
<dbReference type="GO" id="GO:0005975">
    <property type="term" value="P:carbohydrate metabolic process"/>
    <property type="evidence" value="ECO:0007669"/>
    <property type="project" value="InterPro"/>
</dbReference>
<dbReference type="CDD" id="cd02955">
    <property type="entry name" value="SSP411"/>
    <property type="match status" value="1"/>
</dbReference>
<dbReference type="Gene3D" id="3.40.30.10">
    <property type="entry name" value="Glutaredoxin"/>
    <property type="match status" value="1"/>
</dbReference>
<dbReference type="InterPro" id="IPR036249">
    <property type="entry name" value="Thioredoxin-like_sf"/>
</dbReference>
<dbReference type="SUPFAM" id="SSF52833">
    <property type="entry name" value="Thioredoxin-like"/>
    <property type="match status" value="1"/>
</dbReference>
<dbReference type="RefSeq" id="WP_092913508.1">
    <property type="nucleotide sequence ID" value="NZ_FOXB01000036.1"/>
</dbReference>
<reference evidence="2 3" key="1">
    <citation type="submission" date="2016-10" db="EMBL/GenBank/DDBJ databases">
        <authorList>
            <person name="de Groot N.N."/>
        </authorList>
    </citation>
    <scope>NUCLEOTIDE SEQUENCE [LARGE SCALE GENOMIC DNA]</scope>
    <source>
        <strain evidence="2 3">EP1-55-1</strain>
    </source>
</reference>
<dbReference type="SUPFAM" id="SSF48208">
    <property type="entry name" value="Six-hairpin glycosidases"/>
    <property type="match status" value="1"/>
</dbReference>
<feature type="domain" description="Spermatogenesis-associated protein 20-like TRX" evidence="1">
    <location>
        <begin position="3"/>
        <end position="164"/>
    </location>
</feature>
<dbReference type="Pfam" id="PF03190">
    <property type="entry name" value="Thioredox_DsbH"/>
    <property type="match status" value="1"/>
</dbReference>
<dbReference type="Gene3D" id="1.50.10.20">
    <property type="match status" value="1"/>
</dbReference>
<dbReference type="InterPro" id="IPR024705">
    <property type="entry name" value="Ssp411"/>
</dbReference>
<dbReference type="STRING" id="223786.SAMN05216234_13610"/>
<dbReference type="Proteomes" id="UP000199227">
    <property type="component" value="Unassembled WGS sequence"/>
</dbReference>
<dbReference type="InterPro" id="IPR004879">
    <property type="entry name" value="Ssp411-like_TRX"/>
</dbReference>
<dbReference type="InterPro" id="IPR008928">
    <property type="entry name" value="6-hairpin_glycosidase_sf"/>
</dbReference>
<organism evidence="2 3">
    <name type="scientific">Hydrogenimonas thermophila</name>
    <dbReference type="NCBI Taxonomy" id="223786"/>
    <lineage>
        <taxon>Bacteria</taxon>
        <taxon>Pseudomonadati</taxon>
        <taxon>Campylobacterota</taxon>
        <taxon>Epsilonproteobacteria</taxon>
        <taxon>Campylobacterales</taxon>
        <taxon>Hydrogenimonadaceae</taxon>
        <taxon>Hydrogenimonas</taxon>
    </lineage>
</organism>
<keyword evidence="3" id="KW-1185">Reference proteome</keyword>
<gene>
    <name evidence="2" type="ORF">SAMN05216234_13610</name>
</gene>
<dbReference type="PANTHER" id="PTHR42899">
    <property type="entry name" value="SPERMATOGENESIS-ASSOCIATED PROTEIN 20"/>
    <property type="match status" value="1"/>
</dbReference>
<proteinExistence type="predicted"/>
<protein>
    <recommendedName>
        <fullName evidence="1">Spermatogenesis-associated protein 20-like TRX domain-containing protein</fullName>
    </recommendedName>
</protein>
<sequence>MSNRLKYEDSPYLQQHAENPVDWYPWCAEAFEKAKKENKPIFLSIGYSSCHWCHVMEHEVFENEEIAEYLNKYFVSIKVDREERPDIDKHFQSVHQLLNQRPGGWPASIFLTPDLKPFFAGTYIPPVRKYNMMGFLELIEVIHKKWSSEPETIVKNADEIQRFLQPKDGPVKATPLDLTIIDRTIDKTKDSYDPVYGGFSKAPKFPHSSTINLLLDIYQLTENDEVLNMAINTLKNMAKGGIYDLIDGGFCRYSTDDFWLVPHFEKMTYDNGLLSESYLRAYRVTGDPLFLHIAEDIIMFMKDKMMQDNLFYSASDADTEGEEGKYFVYSYDEVKNALKQNGFDEPEVKEILNALSITPEGNFEGKNIVRNEKLESYEWWTKVRRILKLIRASRTYPFIDKKVITSWNAMMIKSLFMASEINERYLRNAKQSLQALLDLMFKDNTLYHSVLIGKTPTIEAFLEDYAYLCDTLLQAYQTTMDESYLVTAQKIAEQAIDLFYESGKWYFSKGEFPTEADLSDSSYPSSAAIMTNALLTLGALLDTRYREIAYRSMEYSSIKIVKYPVWHAAFVKAVIRYLKEDIVIKSTPSNLNELKSSINDLQFPYILLKSDENHNYLVCNQQSCFANATSSEELLQTLKSIFQK</sequence>
<evidence type="ECO:0000313" key="2">
    <source>
        <dbReference type="EMBL" id="SFP72951.1"/>
    </source>
</evidence>
<dbReference type="PANTHER" id="PTHR42899:SF1">
    <property type="entry name" value="SPERMATOGENESIS-ASSOCIATED PROTEIN 20"/>
    <property type="match status" value="1"/>
</dbReference>
<name>A0A1I5SQP5_9BACT</name>
<dbReference type="OrthoDB" id="9762614at2"/>
<dbReference type="AlphaFoldDB" id="A0A1I5SQP5"/>
<evidence type="ECO:0000313" key="3">
    <source>
        <dbReference type="Proteomes" id="UP000199227"/>
    </source>
</evidence>
<dbReference type="PIRSF" id="PIRSF006402">
    <property type="entry name" value="UCP006402_thioredoxin"/>
    <property type="match status" value="1"/>
</dbReference>